<dbReference type="InterPro" id="IPR012496">
    <property type="entry name" value="TMC_dom"/>
</dbReference>
<feature type="transmembrane region" description="Helical" evidence="7">
    <location>
        <begin position="1075"/>
        <end position="1093"/>
    </location>
</feature>
<dbReference type="InterPro" id="IPR004299">
    <property type="entry name" value="MBOAT_fam"/>
</dbReference>
<sequence length="1319" mass="148970">MATDIATSLAVSLDLSSVIEEAVRSAVCSVLGQIQRLISRDVAELRAAVARKDCENEKLRAQLELARRELRERVSSKKRSILNRDLPSPYNSHESGHTSSSHHDVHSNTDEDPSSLGLEHSSTSLWNQPWDSDTGSDIQQNVIDPLENMDSKRDFTPNVDYSLGTAESDTEPNPTSEPLDMIPDPEALKTDPSPSHRESKASGLDDAHTARELRVVQVKEELPAGLSSAGPEHSHPAKPKPYICATKTAMSPEELIYLGILAATIPVGFLFRYLSPPVKQGAALLLGLSITLATCRIHSLHSLFTILGTWAIIKFSWRSAPSLSLCWTFLYLLFFRLVTWFGMPAPPPFANAIQLLLTLKMVSLANEVQSFHFMKKEDVSTFSKSSVIGGLSQEPSLYDVISYSYCYIGLMTGPFFRYQTYVDWLQQPNPSSLPSRVPCLRRLQLVPLYGALFLSVNFYFPLAYVRTEEFLEHHFFFRLFYMTAVFFVFRMRFYAAWCSAEAGCISAGLGCYPEGALSKPGGGPTVQYSPDPDTPVVYDFKTIQNIDCYNTDFCVKVRHGMRYWNMSVQWWLHHYIYPNSPFKAYTLRAAWTMFISAYWHGIHAGYYLSFLTIPLCIGAESALEDYSYHGAQESLRLRGGPSAVAEQSSPQFNWNPNHMDEDEEASSDKQDLRELPLPMGLKKAIRQVQQMKVPVVSSWESWRMNKSQTLKRFREEAGGALAYVALWRRILQKIAGHFGGAVQSYFLFLRFLVVLNFLSFLLIASFVLIPSIVFQSQNSGNNNEVNINDDKKICTIYDPNPQGLVDFYTYFIDLLTGTGFMEYSYLFYGYYNNTEVITNDFSYNIPLAYLLTAAFYFIFCLICIVIRMGGVIRITVKTGGRAVGGYSTLVFTDWDYGLQGDRNTKLKQSNIRYQLQVDLEEERIKLKAASLTLAQTIGLYSLRALLNIIVLALIGGAFYCIFLATVFSQSYERSDFMSLVVEYLPSIVITVANFLVPFLCDQIALLEKHSPSTTVILALLRAVFLRMVSLGVLLFTLWSQITCGTTELGTCPPCGYNHALYPCWETRVGQEMYKLAMFDFITVIAVMIIVEFPRRMVVDHCSWKLVKFVGRQEFVIPQNVLGLVYGQTVVWIGALFCPLLPVINTVKFIIIFYCKKVTLFHNCRPADRTFRSTSSNFFFLLVLLFGWILASMTLIYSVAEIHPSMSCGPFRSLTMMWSVVPNSFDSLSSSTQDFLRYISSQACSVPLFAVSCVVLSYVAALASVYGQSVTLLRAQLKLEGRDKQFLVKQIEELSSVIKKREFLRDPSTIQMETYETRAY</sequence>
<feature type="transmembrane region" description="Helical" evidence="7">
    <location>
        <begin position="445"/>
        <end position="464"/>
    </location>
</feature>
<evidence type="ECO:0000256" key="7">
    <source>
        <dbReference type="RuleBase" id="RU310713"/>
    </source>
</evidence>
<evidence type="ECO:0000256" key="6">
    <source>
        <dbReference type="ARBA" id="ARBA00023136"/>
    </source>
</evidence>
<evidence type="ECO:0000256" key="3">
    <source>
        <dbReference type="ARBA" id="ARBA00022692"/>
    </source>
</evidence>
<feature type="transmembrane region" description="Helical" evidence="7">
    <location>
        <begin position="470"/>
        <end position="489"/>
    </location>
</feature>
<dbReference type="PANTHER" id="PTHR23302:SF45">
    <property type="entry name" value="TRANSMEMBRANE CHANNEL-LIKE PROTEIN 4"/>
    <property type="match status" value="1"/>
</dbReference>
<keyword evidence="5 7" id="KW-1133">Transmembrane helix</keyword>
<evidence type="ECO:0000313" key="10">
    <source>
        <dbReference type="EMBL" id="KAJ8392821.1"/>
    </source>
</evidence>
<protein>
    <recommendedName>
        <fullName evidence="7">Transmembrane channel-like protein</fullName>
    </recommendedName>
</protein>
<feature type="compositionally biased region" description="Polar residues" evidence="8">
    <location>
        <begin position="645"/>
        <end position="656"/>
    </location>
</feature>
<feature type="compositionally biased region" description="Polar residues" evidence="8">
    <location>
        <begin position="120"/>
        <end position="142"/>
    </location>
</feature>
<feature type="transmembrane region" description="Helical" evidence="7">
    <location>
        <begin position="286"/>
        <end position="313"/>
    </location>
</feature>
<feature type="transmembrane region" description="Helical" evidence="7">
    <location>
        <begin position="1175"/>
        <end position="1196"/>
    </location>
</feature>
<comment type="caution">
    <text evidence="10">The sequence shown here is derived from an EMBL/GenBank/DDBJ whole genome shotgun (WGS) entry which is preliminary data.</text>
</comment>
<feature type="domain" description="TMC" evidence="9">
    <location>
        <begin position="1063"/>
        <end position="1172"/>
    </location>
</feature>
<feature type="compositionally biased region" description="Basic and acidic residues" evidence="8">
    <location>
        <begin position="186"/>
        <end position="209"/>
    </location>
</feature>
<feature type="transmembrane region" description="Helical" evidence="7">
    <location>
        <begin position="1131"/>
        <end position="1154"/>
    </location>
</feature>
<evidence type="ECO:0000256" key="2">
    <source>
        <dbReference type="ARBA" id="ARBA00006510"/>
    </source>
</evidence>
<keyword evidence="11" id="KW-1185">Reference proteome</keyword>
<evidence type="ECO:0000256" key="5">
    <source>
        <dbReference type="ARBA" id="ARBA00022989"/>
    </source>
</evidence>
<keyword evidence="3 7" id="KW-0812">Transmembrane</keyword>
<feature type="transmembrane region" description="Helical" evidence="7">
    <location>
        <begin position="325"/>
        <end position="343"/>
    </location>
</feature>
<name>A0AAD7RYP5_9TELE</name>
<comment type="subcellular location">
    <subcellularLocation>
        <location evidence="1">Endoplasmic reticulum membrane</location>
        <topology evidence="1">Multi-pass membrane protein</topology>
    </subcellularLocation>
    <subcellularLocation>
        <location evidence="7">Membrane</location>
        <topology evidence="7">Multi-pass membrane protein</topology>
    </subcellularLocation>
</comment>
<evidence type="ECO:0000259" key="9">
    <source>
        <dbReference type="Pfam" id="PF07810"/>
    </source>
</evidence>
<feature type="transmembrane region" description="Helical" evidence="7">
    <location>
        <begin position="255"/>
        <end position="274"/>
    </location>
</feature>
<evidence type="ECO:0000256" key="4">
    <source>
        <dbReference type="ARBA" id="ARBA00022824"/>
    </source>
</evidence>
<dbReference type="EMBL" id="JAINUG010000142">
    <property type="protein sequence ID" value="KAJ8392821.1"/>
    <property type="molecule type" value="Genomic_DNA"/>
</dbReference>
<proteinExistence type="inferred from homology"/>
<gene>
    <name evidence="10" type="ORF">AAFF_G00070250</name>
</gene>
<accession>A0AAD7RYP5</accession>
<evidence type="ECO:0000313" key="11">
    <source>
        <dbReference type="Proteomes" id="UP001221898"/>
    </source>
</evidence>
<feature type="compositionally biased region" description="Polar residues" evidence="8">
    <location>
        <begin position="165"/>
        <end position="176"/>
    </location>
</feature>
<dbReference type="Proteomes" id="UP001221898">
    <property type="component" value="Unassembled WGS sequence"/>
</dbReference>
<evidence type="ECO:0000256" key="1">
    <source>
        <dbReference type="ARBA" id="ARBA00004477"/>
    </source>
</evidence>
<feature type="region of interest" description="Disordered" evidence="8">
    <location>
        <begin position="74"/>
        <end position="209"/>
    </location>
</feature>
<keyword evidence="6 7" id="KW-0472">Membrane</keyword>
<feature type="transmembrane region" description="Helical" evidence="7">
    <location>
        <begin position="1018"/>
        <end position="1038"/>
    </location>
</feature>
<dbReference type="Pfam" id="PF03062">
    <property type="entry name" value="MBOAT"/>
    <property type="match status" value="1"/>
</dbReference>
<dbReference type="GO" id="GO:0005789">
    <property type="term" value="C:endoplasmic reticulum membrane"/>
    <property type="evidence" value="ECO:0007669"/>
    <property type="project" value="UniProtKB-SubCell"/>
</dbReference>
<comment type="similarity">
    <text evidence="2 7">Belongs to the TMC family.</text>
</comment>
<dbReference type="PANTHER" id="PTHR23302">
    <property type="entry name" value="TRANSMEMBRANE CHANNEL-RELATED"/>
    <property type="match status" value="1"/>
</dbReference>
<dbReference type="Pfam" id="PF07810">
    <property type="entry name" value="TMC"/>
    <property type="match status" value="1"/>
</dbReference>
<feature type="region of interest" description="Disordered" evidence="8">
    <location>
        <begin position="639"/>
        <end position="668"/>
    </location>
</feature>
<feature type="transmembrane region" description="Helical" evidence="7">
    <location>
        <begin position="747"/>
        <end position="773"/>
    </location>
</feature>
<reference evidence="10" key="1">
    <citation type="journal article" date="2023" name="Science">
        <title>Genome structures resolve the early diversification of teleost fishes.</title>
        <authorList>
            <person name="Parey E."/>
            <person name="Louis A."/>
            <person name="Montfort J."/>
            <person name="Bouchez O."/>
            <person name="Roques C."/>
            <person name="Iampietro C."/>
            <person name="Lluch J."/>
            <person name="Castinel A."/>
            <person name="Donnadieu C."/>
            <person name="Desvignes T."/>
            <person name="Floi Bucao C."/>
            <person name="Jouanno E."/>
            <person name="Wen M."/>
            <person name="Mejri S."/>
            <person name="Dirks R."/>
            <person name="Jansen H."/>
            <person name="Henkel C."/>
            <person name="Chen W.J."/>
            <person name="Zahm M."/>
            <person name="Cabau C."/>
            <person name="Klopp C."/>
            <person name="Thompson A.W."/>
            <person name="Robinson-Rechavi M."/>
            <person name="Braasch I."/>
            <person name="Lecointre G."/>
            <person name="Bobe J."/>
            <person name="Postlethwait J.H."/>
            <person name="Berthelot C."/>
            <person name="Roest Crollius H."/>
            <person name="Guiguen Y."/>
        </authorList>
    </citation>
    <scope>NUCLEOTIDE SEQUENCE</scope>
    <source>
        <strain evidence="10">NC1722</strain>
    </source>
</reference>
<feature type="transmembrane region" description="Helical" evidence="7">
    <location>
        <begin position="1245"/>
        <end position="1265"/>
    </location>
</feature>
<evidence type="ECO:0000256" key="8">
    <source>
        <dbReference type="SAM" id="MobiDB-lite"/>
    </source>
</evidence>
<dbReference type="InterPro" id="IPR038900">
    <property type="entry name" value="TMC"/>
</dbReference>
<dbReference type="GO" id="GO:0005886">
    <property type="term" value="C:plasma membrane"/>
    <property type="evidence" value="ECO:0007669"/>
    <property type="project" value="InterPro"/>
</dbReference>
<feature type="transmembrane region" description="Helical" evidence="7">
    <location>
        <begin position="847"/>
        <end position="866"/>
    </location>
</feature>
<feature type="transmembrane region" description="Helical" evidence="7">
    <location>
        <begin position="944"/>
        <end position="967"/>
    </location>
</feature>
<keyword evidence="4" id="KW-0256">Endoplasmic reticulum</keyword>
<dbReference type="GO" id="GO:0008381">
    <property type="term" value="F:mechanosensitive monoatomic ion channel activity"/>
    <property type="evidence" value="ECO:0007669"/>
    <property type="project" value="TreeGrafter"/>
</dbReference>
<organism evidence="10 11">
    <name type="scientific">Aldrovandia affinis</name>
    <dbReference type="NCBI Taxonomy" id="143900"/>
    <lineage>
        <taxon>Eukaryota</taxon>
        <taxon>Metazoa</taxon>
        <taxon>Chordata</taxon>
        <taxon>Craniata</taxon>
        <taxon>Vertebrata</taxon>
        <taxon>Euteleostomi</taxon>
        <taxon>Actinopterygii</taxon>
        <taxon>Neopterygii</taxon>
        <taxon>Teleostei</taxon>
        <taxon>Notacanthiformes</taxon>
        <taxon>Halosauridae</taxon>
        <taxon>Aldrovandia</taxon>
    </lineage>
</organism>
<feature type="transmembrane region" description="Helical" evidence="7">
    <location>
        <begin position="987"/>
        <end position="1006"/>
    </location>
</feature>